<feature type="compositionally biased region" description="Basic and acidic residues" evidence="1">
    <location>
        <begin position="173"/>
        <end position="185"/>
    </location>
</feature>
<dbReference type="PANTHER" id="PTHR31827">
    <property type="entry name" value="EMB|CAB89363.1"/>
    <property type="match status" value="1"/>
</dbReference>
<feature type="region of interest" description="Disordered" evidence="1">
    <location>
        <begin position="1"/>
        <end position="43"/>
    </location>
</feature>
<proteinExistence type="predicted"/>
<gene>
    <name evidence="2" type="ORF">QTG54_000034</name>
</gene>
<evidence type="ECO:0008006" key="4">
    <source>
        <dbReference type="Google" id="ProtNLM"/>
    </source>
</evidence>
<name>A0AAD9DJK7_9STRA</name>
<dbReference type="PANTHER" id="PTHR31827:SF1">
    <property type="entry name" value="EMB|CAB89363.1"/>
    <property type="match status" value="1"/>
</dbReference>
<evidence type="ECO:0000256" key="1">
    <source>
        <dbReference type="SAM" id="MobiDB-lite"/>
    </source>
</evidence>
<reference evidence="2" key="1">
    <citation type="submission" date="2023-06" db="EMBL/GenBank/DDBJ databases">
        <title>Survivors Of The Sea: Transcriptome response of Skeletonema marinoi to long-term dormancy.</title>
        <authorList>
            <person name="Pinder M.I.M."/>
            <person name="Kourtchenko O."/>
            <person name="Robertson E.K."/>
            <person name="Larsson T."/>
            <person name="Maumus F."/>
            <person name="Osuna-Cruz C.M."/>
            <person name="Vancaester E."/>
            <person name="Stenow R."/>
            <person name="Vandepoele K."/>
            <person name="Ploug H."/>
            <person name="Bruchert V."/>
            <person name="Godhe A."/>
            <person name="Topel M."/>
        </authorList>
    </citation>
    <scope>NUCLEOTIDE SEQUENCE</scope>
    <source>
        <strain evidence="2">R05AC</strain>
    </source>
</reference>
<sequence>MTSAEPTKTIAAPNNSGEDDDVGVAAAAAAKSKKAPPASKLSDRNLTIRTKNLRLVYNAKAHPKGAQIILSKEECALGTEQRSKVKRCSSEGCANYTVKGGVCSRHGAKVKRCSSEGCANNAQIGGVCMRHGAKKNLCSSEGCTNNSHKGGVCMRHGANRKSHDVSAAFGSEQTRRVHPASEKCS</sequence>
<feature type="compositionally biased region" description="Low complexity" evidence="1">
    <location>
        <begin position="25"/>
        <end position="40"/>
    </location>
</feature>
<protein>
    <recommendedName>
        <fullName evidence="4">WRKY transcription factor 19</fullName>
    </recommendedName>
</protein>
<evidence type="ECO:0000313" key="2">
    <source>
        <dbReference type="EMBL" id="KAK1748095.1"/>
    </source>
</evidence>
<keyword evidence="3" id="KW-1185">Reference proteome</keyword>
<comment type="caution">
    <text evidence="2">The sequence shown here is derived from an EMBL/GenBank/DDBJ whole genome shotgun (WGS) entry which is preliminary data.</text>
</comment>
<dbReference type="Proteomes" id="UP001224775">
    <property type="component" value="Unassembled WGS sequence"/>
</dbReference>
<dbReference type="EMBL" id="JATAAI010000001">
    <property type="protein sequence ID" value="KAK1748095.1"/>
    <property type="molecule type" value="Genomic_DNA"/>
</dbReference>
<dbReference type="AlphaFoldDB" id="A0AAD9DJK7"/>
<feature type="compositionally biased region" description="Polar residues" evidence="1">
    <location>
        <begin position="1"/>
        <end position="16"/>
    </location>
</feature>
<organism evidence="2 3">
    <name type="scientific">Skeletonema marinoi</name>
    <dbReference type="NCBI Taxonomy" id="267567"/>
    <lineage>
        <taxon>Eukaryota</taxon>
        <taxon>Sar</taxon>
        <taxon>Stramenopiles</taxon>
        <taxon>Ochrophyta</taxon>
        <taxon>Bacillariophyta</taxon>
        <taxon>Coscinodiscophyceae</taxon>
        <taxon>Thalassiosirophycidae</taxon>
        <taxon>Thalassiosirales</taxon>
        <taxon>Skeletonemataceae</taxon>
        <taxon>Skeletonema</taxon>
        <taxon>Skeletonema marinoi-dohrnii complex</taxon>
    </lineage>
</organism>
<feature type="region of interest" description="Disordered" evidence="1">
    <location>
        <begin position="165"/>
        <end position="185"/>
    </location>
</feature>
<accession>A0AAD9DJK7</accession>
<evidence type="ECO:0000313" key="3">
    <source>
        <dbReference type="Proteomes" id="UP001224775"/>
    </source>
</evidence>